<dbReference type="AlphaFoldDB" id="A0A9K3J7K1"/>
<accession>A0A9K3J7K1</accession>
<evidence type="ECO:0000256" key="1">
    <source>
        <dbReference type="SAM" id="MobiDB-lite"/>
    </source>
</evidence>
<evidence type="ECO:0000313" key="3">
    <source>
        <dbReference type="Proteomes" id="UP000215914"/>
    </source>
</evidence>
<gene>
    <name evidence="2" type="ORF">HanXRQr2_Chr04g0162151</name>
</gene>
<keyword evidence="3" id="KW-1185">Reference proteome</keyword>
<dbReference type="Proteomes" id="UP000215914">
    <property type="component" value="Unassembled WGS sequence"/>
</dbReference>
<reference evidence="2" key="2">
    <citation type="submission" date="2020-06" db="EMBL/GenBank/DDBJ databases">
        <title>Helianthus annuus Genome sequencing and assembly Release 2.</title>
        <authorList>
            <person name="Gouzy J."/>
            <person name="Langlade N."/>
            <person name="Munos S."/>
        </authorList>
    </citation>
    <scope>NUCLEOTIDE SEQUENCE</scope>
    <source>
        <tissue evidence="2">Leaves</tissue>
    </source>
</reference>
<feature type="compositionally biased region" description="Basic and acidic residues" evidence="1">
    <location>
        <begin position="52"/>
        <end position="65"/>
    </location>
</feature>
<proteinExistence type="predicted"/>
<reference evidence="2" key="1">
    <citation type="journal article" date="2017" name="Nature">
        <title>The sunflower genome provides insights into oil metabolism, flowering and Asterid evolution.</title>
        <authorList>
            <person name="Badouin H."/>
            <person name="Gouzy J."/>
            <person name="Grassa C.J."/>
            <person name="Murat F."/>
            <person name="Staton S.E."/>
            <person name="Cottret L."/>
            <person name="Lelandais-Briere C."/>
            <person name="Owens G.L."/>
            <person name="Carrere S."/>
            <person name="Mayjonade B."/>
            <person name="Legrand L."/>
            <person name="Gill N."/>
            <person name="Kane N.C."/>
            <person name="Bowers J.E."/>
            <person name="Hubner S."/>
            <person name="Bellec A."/>
            <person name="Berard A."/>
            <person name="Berges H."/>
            <person name="Blanchet N."/>
            <person name="Boniface M.C."/>
            <person name="Brunel D."/>
            <person name="Catrice O."/>
            <person name="Chaidir N."/>
            <person name="Claudel C."/>
            <person name="Donnadieu C."/>
            <person name="Faraut T."/>
            <person name="Fievet G."/>
            <person name="Helmstetter N."/>
            <person name="King M."/>
            <person name="Knapp S.J."/>
            <person name="Lai Z."/>
            <person name="Le Paslier M.C."/>
            <person name="Lippi Y."/>
            <person name="Lorenzon L."/>
            <person name="Mandel J.R."/>
            <person name="Marage G."/>
            <person name="Marchand G."/>
            <person name="Marquand E."/>
            <person name="Bret-Mestries E."/>
            <person name="Morien E."/>
            <person name="Nambeesan S."/>
            <person name="Nguyen T."/>
            <person name="Pegot-Espagnet P."/>
            <person name="Pouilly N."/>
            <person name="Raftis F."/>
            <person name="Sallet E."/>
            <person name="Schiex T."/>
            <person name="Thomas J."/>
            <person name="Vandecasteele C."/>
            <person name="Vares D."/>
            <person name="Vear F."/>
            <person name="Vautrin S."/>
            <person name="Crespi M."/>
            <person name="Mangin B."/>
            <person name="Burke J.M."/>
            <person name="Salse J."/>
            <person name="Munos S."/>
            <person name="Vincourt P."/>
            <person name="Rieseberg L.H."/>
            <person name="Langlade N.B."/>
        </authorList>
    </citation>
    <scope>NUCLEOTIDE SEQUENCE</scope>
    <source>
        <tissue evidence="2">Leaves</tissue>
    </source>
</reference>
<organism evidence="2 3">
    <name type="scientific">Helianthus annuus</name>
    <name type="common">Common sunflower</name>
    <dbReference type="NCBI Taxonomy" id="4232"/>
    <lineage>
        <taxon>Eukaryota</taxon>
        <taxon>Viridiplantae</taxon>
        <taxon>Streptophyta</taxon>
        <taxon>Embryophyta</taxon>
        <taxon>Tracheophyta</taxon>
        <taxon>Spermatophyta</taxon>
        <taxon>Magnoliopsida</taxon>
        <taxon>eudicotyledons</taxon>
        <taxon>Gunneridae</taxon>
        <taxon>Pentapetalae</taxon>
        <taxon>asterids</taxon>
        <taxon>campanulids</taxon>
        <taxon>Asterales</taxon>
        <taxon>Asteraceae</taxon>
        <taxon>Asteroideae</taxon>
        <taxon>Heliantheae alliance</taxon>
        <taxon>Heliantheae</taxon>
        <taxon>Helianthus</taxon>
    </lineage>
</organism>
<comment type="caution">
    <text evidence="2">The sequence shown here is derived from an EMBL/GenBank/DDBJ whole genome shotgun (WGS) entry which is preliminary data.</text>
</comment>
<name>A0A9K3J7K1_HELAN</name>
<evidence type="ECO:0000313" key="2">
    <source>
        <dbReference type="EMBL" id="KAF5809838.1"/>
    </source>
</evidence>
<feature type="region of interest" description="Disordered" evidence="1">
    <location>
        <begin position="52"/>
        <end position="78"/>
    </location>
</feature>
<protein>
    <submittedName>
        <fullName evidence="2">Uncharacterized protein</fullName>
    </submittedName>
</protein>
<sequence>MMTRDLETVVAARNCRTRKRTTRNQTMMIINGCESNDGFGCESELRLRLETAREEDDSRPVRLENDNCEQLETVKRSR</sequence>
<dbReference type="Gramene" id="mRNA:HanXRQr2_Chr04g0162151">
    <property type="protein sequence ID" value="CDS:HanXRQr2_Chr04g0162151.1"/>
    <property type="gene ID" value="HanXRQr2_Chr04g0162151"/>
</dbReference>
<dbReference type="EMBL" id="MNCJ02000319">
    <property type="protein sequence ID" value="KAF5809838.1"/>
    <property type="molecule type" value="Genomic_DNA"/>
</dbReference>